<feature type="non-terminal residue" evidence="2">
    <location>
        <position position="276"/>
    </location>
</feature>
<feature type="compositionally biased region" description="Basic residues" evidence="1">
    <location>
        <begin position="7"/>
        <end position="17"/>
    </location>
</feature>
<feature type="compositionally biased region" description="Basic and acidic residues" evidence="1">
    <location>
        <begin position="48"/>
        <end position="71"/>
    </location>
</feature>
<feature type="compositionally biased region" description="Basic and acidic residues" evidence="1">
    <location>
        <begin position="208"/>
        <end position="222"/>
    </location>
</feature>
<reference evidence="2" key="1">
    <citation type="submission" date="2020-02" db="EMBL/GenBank/DDBJ databases">
        <authorList>
            <person name="Meier V. D."/>
        </authorList>
    </citation>
    <scope>NUCLEOTIDE SEQUENCE</scope>
    <source>
        <strain evidence="2">AVDCRST_MAG13</strain>
    </source>
</reference>
<proteinExistence type="predicted"/>
<feature type="compositionally biased region" description="Basic residues" evidence="1">
    <location>
        <begin position="159"/>
        <end position="174"/>
    </location>
</feature>
<dbReference type="GO" id="GO:0047569">
    <property type="term" value="F:3-oxoadipate CoA-transferase activity"/>
    <property type="evidence" value="ECO:0007669"/>
    <property type="project" value="UniProtKB-EC"/>
</dbReference>
<protein>
    <submittedName>
        <fullName evidence="2">3-oxoadipate CoA-transferase subunit A</fullName>
        <ecNumber evidence="2">2.8.3.6</ecNumber>
    </submittedName>
</protein>
<organism evidence="2">
    <name type="scientific">uncultured Solirubrobacteraceae bacterium</name>
    <dbReference type="NCBI Taxonomy" id="1162706"/>
    <lineage>
        <taxon>Bacteria</taxon>
        <taxon>Bacillati</taxon>
        <taxon>Actinomycetota</taxon>
        <taxon>Thermoleophilia</taxon>
        <taxon>Solirubrobacterales</taxon>
        <taxon>Solirubrobacteraceae</taxon>
        <taxon>environmental samples</taxon>
    </lineage>
</organism>
<feature type="compositionally biased region" description="Basic residues" evidence="1">
    <location>
        <begin position="115"/>
        <end position="127"/>
    </location>
</feature>
<keyword evidence="2" id="KW-0808">Transferase</keyword>
<accession>A0A6J4SSJ0</accession>
<dbReference type="EC" id="2.8.3.6" evidence="2"/>
<name>A0A6J4SSJ0_9ACTN</name>
<dbReference type="AlphaFoldDB" id="A0A6J4SSJ0"/>
<evidence type="ECO:0000313" key="2">
    <source>
        <dbReference type="EMBL" id="CAA9504080.1"/>
    </source>
</evidence>
<dbReference type="EMBL" id="CADCVO010000387">
    <property type="protein sequence ID" value="CAA9504080.1"/>
    <property type="molecule type" value="Genomic_DNA"/>
</dbReference>
<evidence type="ECO:0000256" key="1">
    <source>
        <dbReference type="SAM" id="MobiDB-lite"/>
    </source>
</evidence>
<sequence length="276" mass="30202">ECAVRTPRPRGRHGPPRPRRDVRGPRGFHAPHPVRRGPRAHPPGPPRADARAHDAGPGLRPDDRHGLRHPADLLLRGQPRRGLAAPLPRRGRARVARAAGARGALPRRHGDGLPRGRRRPALRRPARLRGNGPREDQPRGGVRGLPVHGREAQRGPRGASRRHRGPRPARRLARQRPALGPVGRAEGGGARRRHGDRDGRGGRRRAHAHAERGGAARVDARRRLPRARRGAPVLRGGLLHPRQRLLLGVGRDLPRPRPLRRVDARARPACGGSAGM</sequence>
<feature type="region of interest" description="Disordered" evidence="1">
    <location>
        <begin position="1"/>
        <end position="236"/>
    </location>
</feature>
<feature type="non-terminal residue" evidence="2">
    <location>
        <position position="1"/>
    </location>
</feature>
<gene>
    <name evidence="2" type="ORF">AVDCRST_MAG13-2441</name>
</gene>
<feature type="compositionally biased region" description="Low complexity" evidence="1">
    <location>
        <begin position="175"/>
        <end position="184"/>
    </location>
</feature>